<organism evidence="1 2">
    <name type="scientific">Sphingomonas oleivorans</name>
    <dbReference type="NCBI Taxonomy" id="1735121"/>
    <lineage>
        <taxon>Bacteria</taxon>
        <taxon>Pseudomonadati</taxon>
        <taxon>Pseudomonadota</taxon>
        <taxon>Alphaproteobacteria</taxon>
        <taxon>Sphingomonadales</taxon>
        <taxon>Sphingomonadaceae</taxon>
        <taxon>Sphingomonas</taxon>
    </lineage>
</organism>
<sequence length="305" mass="33765">MSTEVYSAQVTLLVRTIPEIAREQAFALKGGTAINLFVRDLPRLSVDIDLVYLPIASRSESLAAIQAGFARIAGSIRKRLGLKVTEQNSGDGAKLIVRGNTAQIKVEVSPVLRGTVFEPEMRSVRSAVEVQFGYAEMQVVALPDLYAGKIAAALDRQHPRDLFDILHLYENEGLTDDIFKAFLVYLVSHNRPPHELLAPNLLDLDVTYLGEFSGMTVEPVPLEALLDIRTKLVADIRERIQGTGPAAFLRSFFAGEPHWAELALPTDASLLPAVQWKQRNLERLRAEQPDKFEDQLAKLDEVLAG</sequence>
<protein>
    <recommendedName>
        <fullName evidence="3">Nucleotidyl transferase AbiEii/AbiGii toxin family protein</fullName>
    </recommendedName>
</protein>
<evidence type="ECO:0000313" key="1">
    <source>
        <dbReference type="EMBL" id="PTQ11432.1"/>
    </source>
</evidence>
<dbReference type="EMBL" id="NWBU01000007">
    <property type="protein sequence ID" value="PTQ11432.1"/>
    <property type="molecule type" value="Genomic_DNA"/>
</dbReference>
<proteinExistence type="predicted"/>
<dbReference type="Gene3D" id="3.10.450.620">
    <property type="entry name" value="JHP933, nucleotidyltransferase-like core domain"/>
    <property type="match status" value="1"/>
</dbReference>
<dbReference type="InterPro" id="IPR014942">
    <property type="entry name" value="AbiEii"/>
</dbReference>
<dbReference type="RefSeq" id="WP_107967426.1">
    <property type="nucleotide sequence ID" value="NZ_NWBU01000007.1"/>
</dbReference>
<dbReference type="Proteomes" id="UP000244162">
    <property type="component" value="Unassembled WGS sequence"/>
</dbReference>
<evidence type="ECO:0000313" key="2">
    <source>
        <dbReference type="Proteomes" id="UP000244162"/>
    </source>
</evidence>
<dbReference type="AlphaFoldDB" id="A0A2T5FY40"/>
<comment type="caution">
    <text evidence="1">The sequence shown here is derived from an EMBL/GenBank/DDBJ whole genome shotgun (WGS) entry which is preliminary data.</text>
</comment>
<accession>A0A2T5FY40</accession>
<dbReference type="Pfam" id="PF08843">
    <property type="entry name" value="AbiEii"/>
    <property type="match status" value="1"/>
</dbReference>
<gene>
    <name evidence="1" type="ORF">CLG96_08270</name>
</gene>
<name>A0A2T5FY40_9SPHN</name>
<evidence type="ECO:0008006" key="3">
    <source>
        <dbReference type="Google" id="ProtNLM"/>
    </source>
</evidence>
<reference evidence="1 2" key="1">
    <citation type="submission" date="2017-09" db="EMBL/GenBank/DDBJ databases">
        <title>Sphingomonas panjinensis sp.nov., isolated from oil-contaminated soil.</title>
        <authorList>
            <person name="Wang L."/>
            <person name="Chen L."/>
        </authorList>
    </citation>
    <scope>NUCLEOTIDE SEQUENCE [LARGE SCALE GENOMIC DNA]</scope>
    <source>
        <strain evidence="1 2">FW-11</strain>
    </source>
</reference>
<keyword evidence="2" id="KW-1185">Reference proteome</keyword>
<dbReference type="OrthoDB" id="1550603at2"/>